<dbReference type="OrthoDB" id="6417507at2759"/>
<evidence type="ECO:0000313" key="2">
    <source>
        <dbReference type="Proteomes" id="UP000288716"/>
    </source>
</evidence>
<dbReference type="VEuPathDB" id="VectorBase:LDEU000349"/>
<keyword evidence="2" id="KW-1185">Reference proteome</keyword>
<dbReference type="PANTHER" id="PTHR11008:SF9">
    <property type="entry name" value="PROTEIN TAKEOUT-LIKE PROTEIN"/>
    <property type="match status" value="1"/>
</dbReference>
<dbReference type="InterPro" id="IPR010562">
    <property type="entry name" value="Haemolymph_juvenile_hormone-bd"/>
</dbReference>
<dbReference type="InterPro" id="IPR038606">
    <property type="entry name" value="To_sf"/>
</dbReference>
<evidence type="ECO:0000313" key="1">
    <source>
        <dbReference type="EMBL" id="RWS31694.1"/>
    </source>
</evidence>
<proteinExistence type="predicted"/>
<sequence>MKVVEKIIKNGKGHIRPSEPLQLYSLWFISNDKNSYLNSSVHNLKVHGLSKLKLVDVSVNPKTMETSVLLRAEALQIQGDYEIGDQYSLNETNFDRGDLRINIEQWSTTLSTRIINESEHSLIIGRKSVKSFFDKTKHVFTSSLTSYTRDESLNNCISSIVPLILRKVREAVDEQMNAIISEVFIEDLETETVLSFQEILEAHSSSRQKRQVPCEKGAELDEYVDSLFRFASRVVRAMEPFGLPNATVDLPEYNIKLFLHSGGASRAYTLNRRRPAWVHCSNESISLGLTIGFEELRVKYKYRAIHDWNLLFDGELEAMIKDTKLQVQFTQTTPEEDSEEQVQQRVDRVRIWRLGHIRIIIRGLGNISHTLSMFMTNFVNQNQDQLEPTIRTLEKEGVAFANVMLRNISIPFFSII</sequence>
<accession>A0A443SW17</accession>
<dbReference type="Gene3D" id="3.15.10.50">
    <property type="match status" value="1"/>
</dbReference>
<comment type="caution">
    <text evidence="1">The sequence shown here is derived from an EMBL/GenBank/DDBJ whole genome shotgun (WGS) entry which is preliminary data.</text>
</comment>
<dbReference type="Proteomes" id="UP000288716">
    <property type="component" value="Unassembled WGS sequence"/>
</dbReference>
<dbReference type="InterPro" id="IPR038602">
    <property type="entry name" value="Mite_allergen_7_sf"/>
</dbReference>
<gene>
    <name evidence="1" type="ORF">B4U80_01929</name>
</gene>
<reference evidence="1 2" key="1">
    <citation type="journal article" date="2018" name="Gigascience">
        <title>Genomes of trombidid mites reveal novel predicted allergens and laterally-transferred genes associated with secondary metabolism.</title>
        <authorList>
            <person name="Dong X."/>
            <person name="Chaisiri K."/>
            <person name="Xia D."/>
            <person name="Armstrong S.D."/>
            <person name="Fang Y."/>
            <person name="Donnelly M.J."/>
            <person name="Kadowaki T."/>
            <person name="McGarry J.W."/>
            <person name="Darby A.C."/>
            <person name="Makepeace B.L."/>
        </authorList>
    </citation>
    <scope>NUCLEOTIDE SEQUENCE [LARGE SCALE GENOMIC DNA]</scope>
    <source>
        <strain evidence="1">UoL-UT</strain>
    </source>
</reference>
<dbReference type="PANTHER" id="PTHR11008">
    <property type="entry name" value="PROTEIN TAKEOUT-LIKE PROTEIN"/>
    <property type="match status" value="1"/>
</dbReference>
<name>A0A443SW17_9ACAR</name>
<dbReference type="AlphaFoldDB" id="A0A443SW17"/>
<dbReference type="EMBL" id="NCKV01000087">
    <property type="protein sequence ID" value="RWS31694.1"/>
    <property type="molecule type" value="Genomic_DNA"/>
</dbReference>
<organism evidence="1 2">
    <name type="scientific">Leptotrombidium deliense</name>
    <dbReference type="NCBI Taxonomy" id="299467"/>
    <lineage>
        <taxon>Eukaryota</taxon>
        <taxon>Metazoa</taxon>
        <taxon>Ecdysozoa</taxon>
        <taxon>Arthropoda</taxon>
        <taxon>Chelicerata</taxon>
        <taxon>Arachnida</taxon>
        <taxon>Acari</taxon>
        <taxon>Acariformes</taxon>
        <taxon>Trombidiformes</taxon>
        <taxon>Prostigmata</taxon>
        <taxon>Anystina</taxon>
        <taxon>Parasitengona</taxon>
        <taxon>Trombiculoidea</taxon>
        <taxon>Trombiculidae</taxon>
        <taxon>Leptotrombidium</taxon>
    </lineage>
</organism>
<protein>
    <submittedName>
        <fullName evidence="1">Uncharacterized protein</fullName>
    </submittedName>
</protein>
<dbReference type="Pfam" id="PF06585">
    <property type="entry name" value="JHBP"/>
    <property type="match status" value="1"/>
</dbReference>
<dbReference type="Gene3D" id="3.15.10.30">
    <property type="entry name" value="Haemolymph juvenile hormone binding protein"/>
    <property type="match status" value="1"/>
</dbReference>